<protein>
    <submittedName>
        <fullName evidence="1">Uncharacterized protein</fullName>
    </submittedName>
</protein>
<keyword evidence="2" id="KW-1185">Reference proteome</keyword>
<dbReference type="VEuPathDB" id="FungiDB:VP01_84g9"/>
<name>A0A0L6U970_9BASI</name>
<dbReference type="AlphaFoldDB" id="A0A0L6U970"/>
<gene>
    <name evidence="1" type="ORF">VP01_84g9</name>
</gene>
<proteinExistence type="predicted"/>
<evidence type="ECO:0000313" key="2">
    <source>
        <dbReference type="Proteomes" id="UP000037035"/>
    </source>
</evidence>
<reference evidence="1 2" key="1">
    <citation type="submission" date="2015-08" db="EMBL/GenBank/DDBJ databases">
        <title>Next Generation Sequencing and Analysis of the Genome of Puccinia sorghi L Schw, the Causal Agent of Maize Common Rust.</title>
        <authorList>
            <person name="Rochi L."/>
            <person name="Burguener G."/>
            <person name="Darino M."/>
            <person name="Turjanski A."/>
            <person name="Kreff E."/>
            <person name="Dieguez M.J."/>
            <person name="Sacco F."/>
        </authorList>
    </citation>
    <scope>NUCLEOTIDE SEQUENCE [LARGE SCALE GENOMIC DNA]</scope>
    <source>
        <strain evidence="1 2">RO10H11247</strain>
    </source>
</reference>
<organism evidence="1 2">
    <name type="scientific">Puccinia sorghi</name>
    <dbReference type="NCBI Taxonomy" id="27349"/>
    <lineage>
        <taxon>Eukaryota</taxon>
        <taxon>Fungi</taxon>
        <taxon>Dikarya</taxon>
        <taxon>Basidiomycota</taxon>
        <taxon>Pucciniomycotina</taxon>
        <taxon>Pucciniomycetes</taxon>
        <taxon>Pucciniales</taxon>
        <taxon>Pucciniaceae</taxon>
        <taxon>Puccinia</taxon>
    </lineage>
</organism>
<accession>A0A0L6U970</accession>
<evidence type="ECO:0000313" key="1">
    <source>
        <dbReference type="EMBL" id="KNZ45094.1"/>
    </source>
</evidence>
<dbReference type="Proteomes" id="UP000037035">
    <property type="component" value="Unassembled WGS sequence"/>
</dbReference>
<comment type="caution">
    <text evidence="1">The sequence shown here is derived from an EMBL/GenBank/DDBJ whole genome shotgun (WGS) entry which is preliminary data.</text>
</comment>
<dbReference type="EMBL" id="LAVV01014049">
    <property type="protein sequence ID" value="KNZ45094.1"/>
    <property type="molecule type" value="Genomic_DNA"/>
</dbReference>
<dbReference type="OrthoDB" id="2506625at2759"/>
<sequence>MPTYLSSKPLKIDLFKDMKNTLHAAGLSLQDDLANGRIHPTFCDNITHPSPPDLYDEDIEVKARSYEGNICEFGDGPFPPVPLPELTKLGLLLRARPEICKYLVSPEGISSCVIDEIQFNLTADYCQMHQAKTDIIPEGITCGWPTHREFGSLKQSASHQGSPQGLVFYIEERGPLVIFGYFHEHLASSWCTERSEWYEVIYRTLISMFISPAAHNQTAHLACPLSPDFLCKVLVPETALCLIAKDLNTTPSQPIC</sequence>